<organism evidence="9 10">
    <name type="scientific">Teretinema zuelzerae</name>
    <dbReference type="NCBI Taxonomy" id="156"/>
    <lineage>
        <taxon>Bacteria</taxon>
        <taxon>Pseudomonadati</taxon>
        <taxon>Spirochaetota</taxon>
        <taxon>Spirochaetia</taxon>
        <taxon>Spirochaetales</taxon>
        <taxon>Treponemataceae</taxon>
        <taxon>Teretinema</taxon>
    </lineage>
</organism>
<dbReference type="SUPFAM" id="SSF161098">
    <property type="entry name" value="MetI-like"/>
    <property type="match status" value="1"/>
</dbReference>
<feature type="transmembrane region" description="Helical" evidence="7">
    <location>
        <begin position="159"/>
        <end position="181"/>
    </location>
</feature>
<dbReference type="Proteomes" id="UP001198163">
    <property type="component" value="Unassembled WGS sequence"/>
</dbReference>
<reference evidence="9" key="1">
    <citation type="submission" date="2021-08" db="EMBL/GenBank/DDBJ databases">
        <title>Comparative analyses of Brucepasteria parasyntrophica and Teretinema zuelzerae.</title>
        <authorList>
            <person name="Song Y."/>
            <person name="Brune A."/>
        </authorList>
    </citation>
    <scope>NUCLEOTIDE SEQUENCE</scope>
    <source>
        <strain evidence="9">DSM 1903</strain>
    </source>
</reference>
<feature type="transmembrane region" description="Helical" evidence="7">
    <location>
        <begin position="21"/>
        <end position="44"/>
    </location>
</feature>
<evidence type="ECO:0000259" key="8">
    <source>
        <dbReference type="PROSITE" id="PS50928"/>
    </source>
</evidence>
<evidence type="ECO:0000313" key="10">
    <source>
        <dbReference type="Proteomes" id="UP001198163"/>
    </source>
</evidence>
<accession>A0AAE3EH28</accession>
<comment type="similarity">
    <text evidence="7">Belongs to the binding-protein-dependent transport system permease family.</text>
</comment>
<dbReference type="PANTHER" id="PTHR30193">
    <property type="entry name" value="ABC TRANSPORTER PERMEASE PROTEIN"/>
    <property type="match status" value="1"/>
</dbReference>
<name>A0AAE3EH28_9SPIR</name>
<keyword evidence="6 7" id="KW-0472">Membrane</keyword>
<keyword evidence="5 7" id="KW-1133">Transmembrane helix</keyword>
<evidence type="ECO:0000313" key="9">
    <source>
        <dbReference type="EMBL" id="MCD1654045.1"/>
    </source>
</evidence>
<feature type="transmembrane region" description="Helical" evidence="7">
    <location>
        <begin position="80"/>
        <end position="99"/>
    </location>
</feature>
<feature type="transmembrane region" description="Helical" evidence="7">
    <location>
        <begin position="216"/>
        <end position="233"/>
    </location>
</feature>
<sequence>MSTTRLSVQARTESRWGILFISPWIIGFMVFTFIPMIASLFFSFTRYSGRNSPEWIGFHNFTTLFTDPKVWNSLKVTFKFALISIPLNLVAGFFLAYLLNQNVRGMKVWRTVLYLPAMLSGVVVAMLWRGLFDDRYGLVNYLLRQVGLPGPQWLLDPKYTLYCFIFLSIWGVGGGMIIYLAGLQGIQTSYYEAAELDGCNRIQQLVHITIPHMTPIIFFNLVMGIIGTFQYFAEPMILTKGGPAESTMFYNLYLYNNAFKYQSMGYASALAWVLFLLVMVLTLLVFRSSSMWVFYEGEVKGK</sequence>
<dbReference type="RefSeq" id="WP_230753852.1">
    <property type="nucleotide sequence ID" value="NZ_JAINWA010000001.1"/>
</dbReference>
<dbReference type="InterPro" id="IPR000515">
    <property type="entry name" value="MetI-like"/>
</dbReference>
<proteinExistence type="inferred from homology"/>
<dbReference type="CDD" id="cd06261">
    <property type="entry name" value="TM_PBP2"/>
    <property type="match status" value="1"/>
</dbReference>
<evidence type="ECO:0000256" key="3">
    <source>
        <dbReference type="ARBA" id="ARBA00022475"/>
    </source>
</evidence>
<evidence type="ECO:0000256" key="2">
    <source>
        <dbReference type="ARBA" id="ARBA00022448"/>
    </source>
</evidence>
<keyword evidence="4 7" id="KW-0812">Transmembrane</keyword>
<protein>
    <submittedName>
        <fullName evidence="9">Sugar ABC transporter permease</fullName>
    </submittedName>
</protein>
<dbReference type="PROSITE" id="PS50928">
    <property type="entry name" value="ABC_TM1"/>
    <property type="match status" value="1"/>
</dbReference>
<evidence type="ECO:0000256" key="6">
    <source>
        <dbReference type="ARBA" id="ARBA00023136"/>
    </source>
</evidence>
<dbReference type="EMBL" id="JAINWA010000001">
    <property type="protein sequence ID" value="MCD1654045.1"/>
    <property type="molecule type" value="Genomic_DNA"/>
</dbReference>
<dbReference type="Gene3D" id="1.10.3720.10">
    <property type="entry name" value="MetI-like"/>
    <property type="match status" value="1"/>
</dbReference>
<dbReference type="InterPro" id="IPR051393">
    <property type="entry name" value="ABC_transporter_permease"/>
</dbReference>
<evidence type="ECO:0000256" key="5">
    <source>
        <dbReference type="ARBA" id="ARBA00022989"/>
    </source>
</evidence>
<keyword evidence="2 7" id="KW-0813">Transport</keyword>
<dbReference type="Pfam" id="PF00528">
    <property type="entry name" value="BPD_transp_1"/>
    <property type="match status" value="1"/>
</dbReference>
<dbReference type="PANTHER" id="PTHR30193:SF1">
    <property type="entry name" value="ABC TRANSPORTER PERMEASE PROTEIN YESP-RELATED"/>
    <property type="match status" value="1"/>
</dbReference>
<gene>
    <name evidence="9" type="ORF">K7J14_04945</name>
</gene>
<dbReference type="GO" id="GO:0005886">
    <property type="term" value="C:plasma membrane"/>
    <property type="evidence" value="ECO:0007669"/>
    <property type="project" value="UniProtKB-SubCell"/>
</dbReference>
<dbReference type="InterPro" id="IPR035906">
    <property type="entry name" value="MetI-like_sf"/>
</dbReference>
<feature type="domain" description="ABC transmembrane type-1" evidence="8">
    <location>
        <begin position="74"/>
        <end position="285"/>
    </location>
</feature>
<feature type="transmembrane region" description="Helical" evidence="7">
    <location>
        <begin position="111"/>
        <end position="131"/>
    </location>
</feature>
<keyword evidence="10" id="KW-1185">Reference proteome</keyword>
<evidence type="ECO:0000256" key="1">
    <source>
        <dbReference type="ARBA" id="ARBA00004651"/>
    </source>
</evidence>
<evidence type="ECO:0000256" key="7">
    <source>
        <dbReference type="RuleBase" id="RU363032"/>
    </source>
</evidence>
<comment type="subcellular location">
    <subcellularLocation>
        <location evidence="1 7">Cell membrane</location>
        <topology evidence="1 7">Multi-pass membrane protein</topology>
    </subcellularLocation>
</comment>
<keyword evidence="3" id="KW-1003">Cell membrane</keyword>
<dbReference type="GO" id="GO:0055085">
    <property type="term" value="P:transmembrane transport"/>
    <property type="evidence" value="ECO:0007669"/>
    <property type="project" value="InterPro"/>
</dbReference>
<dbReference type="AlphaFoldDB" id="A0AAE3EH28"/>
<evidence type="ECO:0000256" key="4">
    <source>
        <dbReference type="ARBA" id="ARBA00022692"/>
    </source>
</evidence>
<comment type="caution">
    <text evidence="9">The sequence shown here is derived from an EMBL/GenBank/DDBJ whole genome shotgun (WGS) entry which is preliminary data.</text>
</comment>
<feature type="transmembrane region" description="Helical" evidence="7">
    <location>
        <begin position="264"/>
        <end position="286"/>
    </location>
</feature>